<evidence type="ECO:0000313" key="3">
    <source>
        <dbReference type="EMBL" id="GMA84970.1"/>
    </source>
</evidence>
<gene>
    <name evidence="3" type="ORF">GCM10025868_02200</name>
</gene>
<feature type="region of interest" description="Disordered" evidence="1">
    <location>
        <begin position="437"/>
        <end position="522"/>
    </location>
</feature>
<dbReference type="Pfam" id="PF12770">
    <property type="entry name" value="CHAT"/>
    <property type="match status" value="2"/>
</dbReference>
<dbReference type="Proteomes" id="UP001157017">
    <property type="component" value="Unassembled WGS sequence"/>
</dbReference>
<evidence type="ECO:0000259" key="2">
    <source>
        <dbReference type="Pfam" id="PF12770"/>
    </source>
</evidence>
<dbReference type="SUPFAM" id="SSF48452">
    <property type="entry name" value="TPR-like"/>
    <property type="match status" value="1"/>
</dbReference>
<sequence length="942" mass="98578">MTTAGRALGLAHRALGDPAAAERVLRSALASATRRRDPVAVAEARMTLSLVLLDQGQVPAALRQARRAAPDLRGVEGARMLAQHALILQRSGEVDEALAMHGQALAGLVASDDWLWQLRVHSNRGLLQAYRGDLRAADRDLAVAEQLSLRHDRVVDAAMSGWNRGWVASLRGDAVTALALYDRHGTVLDRHDVGVPQRLVDRAEPAAVGRGGGRGPPAGEQAAVLLERAGLAADLVECRVLLARAALLDGHGEQAAAQAALADAAARRQGRRPWSLLARHLAVQAAGPDAGARDAVRLVGALEEVGWADAAADARILAARAGLARGRRTAAAEVLRPVATAPTRRDPAGLALRRWHAVALLRTATGDDRGARAATRSALDVLERHRAGLGASDLQAQVRTLGRQVGEPRPAADDRAGVAGVRAGLGRAVARALGAGWPGAPARRPAALGCARTAAQGGRRRRRGPHATGRRASRARLRPRRRRAGGGPAGTPRTTRRLVEAGARGARRPAHRGARGVRRRARRAWSRSTARCGPSPSTRPAGCGCTGCARCATCRTSLAHLQFALSRLAVRRGGPAGLRAAVAAARHGGARLDTLLLAPLRQRLDGHRDVVLVPTDTLHAVPWSLLPSLADRDLHVAPSGSAWARAAARPAPSGPDVYAAGPGLEHADDEVTALHAIGGGVLLRGPAATAGAVREVMEGARLVHVAAHGASTTTARCCRACTWPTGRSTSTTSRASPSRRARWCSPPATRRSRGCTPATSLLGVADTLLRLGTRTVVATSIPTPDAETAVLVQAFHAGLRAGRAPAPALRLARAQARPRRAGRARHRGRLRRVRRLTSARRAQRTLAAGSNQPPSPGQSGCSGRLGDERLGHLAGVGPGAGRDHAAGDLGGHQRCGERRAAPPRPAAELDVRLAAAARPGAVHGCWPGRRRAPPRRPSRRSS</sequence>
<accession>A0ABQ6JDQ9</accession>
<feature type="compositionally biased region" description="Polar residues" evidence="1">
    <location>
        <begin position="849"/>
        <end position="861"/>
    </location>
</feature>
<dbReference type="EMBL" id="BSUZ01000001">
    <property type="protein sequence ID" value="GMA84970.1"/>
    <property type="molecule type" value="Genomic_DNA"/>
</dbReference>
<dbReference type="InterPro" id="IPR024983">
    <property type="entry name" value="CHAT_dom"/>
</dbReference>
<protein>
    <recommendedName>
        <fullName evidence="2">CHAT domain-containing protein</fullName>
    </recommendedName>
</protein>
<feature type="compositionally biased region" description="Low complexity" evidence="1">
    <location>
        <begin position="906"/>
        <end position="918"/>
    </location>
</feature>
<feature type="region of interest" description="Disordered" evidence="1">
    <location>
        <begin position="838"/>
        <end position="942"/>
    </location>
</feature>
<feature type="compositionally biased region" description="Basic residues" evidence="1">
    <location>
        <begin position="458"/>
        <end position="484"/>
    </location>
</feature>
<keyword evidence="4" id="KW-1185">Reference proteome</keyword>
<feature type="compositionally biased region" description="Low complexity" evidence="1">
    <location>
        <begin position="437"/>
        <end position="457"/>
    </location>
</feature>
<feature type="compositionally biased region" description="Basic residues" evidence="1">
    <location>
        <begin position="928"/>
        <end position="942"/>
    </location>
</feature>
<organism evidence="3 4">
    <name type="scientific">Angustibacter aerolatus</name>
    <dbReference type="NCBI Taxonomy" id="1162965"/>
    <lineage>
        <taxon>Bacteria</taxon>
        <taxon>Bacillati</taxon>
        <taxon>Actinomycetota</taxon>
        <taxon>Actinomycetes</taxon>
        <taxon>Kineosporiales</taxon>
        <taxon>Kineosporiaceae</taxon>
    </lineage>
</organism>
<name>A0ABQ6JDQ9_9ACTN</name>
<feature type="compositionally biased region" description="Low complexity" evidence="1">
    <location>
        <begin position="726"/>
        <end position="736"/>
    </location>
</feature>
<evidence type="ECO:0000256" key="1">
    <source>
        <dbReference type="SAM" id="MobiDB-lite"/>
    </source>
</evidence>
<feature type="domain" description="CHAT" evidence="2">
    <location>
        <begin position="757"/>
        <end position="820"/>
    </location>
</feature>
<reference evidence="4" key="1">
    <citation type="journal article" date="2019" name="Int. J. Syst. Evol. Microbiol.">
        <title>The Global Catalogue of Microorganisms (GCM) 10K type strain sequencing project: providing services to taxonomists for standard genome sequencing and annotation.</title>
        <authorList>
            <consortium name="The Broad Institute Genomics Platform"/>
            <consortium name="The Broad Institute Genome Sequencing Center for Infectious Disease"/>
            <person name="Wu L."/>
            <person name="Ma J."/>
        </authorList>
    </citation>
    <scope>NUCLEOTIDE SEQUENCE [LARGE SCALE GENOMIC DNA]</scope>
    <source>
        <strain evidence="4">NBRC 108730</strain>
    </source>
</reference>
<proteinExistence type="predicted"/>
<evidence type="ECO:0000313" key="4">
    <source>
        <dbReference type="Proteomes" id="UP001157017"/>
    </source>
</evidence>
<dbReference type="Gene3D" id="1.25.40.10">
    <property type="entry name" value="Tetratricopeptide repeat domain"/>
    <property type="match status" value="1"/>
</dbReference>
<feature type="domain" description="CHAT" evidence="2">
    <location>
        <begin position="589"/>
        <end position="712"/>
    </location>
</feature>
<comment type="caution">
    <text evidence="3">The sequence shown here is derived from an EMBL/GenBank/DDBJ whole genome shotgun (WGS) entry which is preliminary data.</text>
</comment>
<dbReference type="InterPro" id="IPR011990">
    <property type="entry name" value="TPR-like_helical_dom_sf"/>
</dbReference>
<feature type="region of interest" description="Disordered" evidence="1">
    <location>
        <begin position="726"/>
        <end position="752"/>
    </location>
</feature>
<feature type="compositionally biased region" description="Basic residues" evidence="1">
    <location>
        <begin position="505"/>
        <end position="522"/>
    </location>
</feature>